<dbReference type="GO" id="GO:0016787">
    <property type="term" value="F:hydrolase activity"/>
    <property type="evidence" value="ECO:0007669"/>
    <property type="project" value="UniProtKB-KW"/>
</dbReference>
<keyword evidence="3" id="KW-0378">Hydrolase</keyword>
<comment type="caution">
    <text evidence="3">The sequence shown here is derived from an EMBL/GenBank/DDBJ whole genome shotgun (WGS) entry which is preliminary data.</text>
</comment>
<dbReference type="EMBL" id="AXCZ01000127">
    <property type="protein sequence ID" value="KGM10980.1"/>
    <property type="molecule type" value="Genomic_DNA"/>
</dbReference>
<dbReference type="RefSeq" id="WP_035061482.1">
    <property type="nucleotide sequence ID" value="NZ_AXCZ01000127.1"/>
</dbReference>
<reference evidence="3 4" key="1">
    <citation type="submission" date="2013-08" db="EMBL/GenBank/DDBJ databases">
        <title>Genome sequencing of Cellulomonas bogoriensis 69B4.</title>
        <authorList>
            <person name="Chen F."/>
            <person name="Li Y."/>
            <person name="Wang G."/>
        </authorList>
    </citation>
    <scope>NUCLEOTIDE SEQUENCE [LARGE SCALE GENOMIC DNA]</scope>
    <source>
        <strain evidence="3 4">69B4</strain>
    </source>
</reference>
<feature type="domain" description="CN hydrolase" evidence="2">
    <location>
        <begin position="3"/>
        <end position="244"/>
    </location>
</feature>
<dbReference type="Gene3D" id="3.60.110.10">
    <property type="entry name" value="Carbon-nitrogen hydrolase"/>
    <property type="match status" value="1"/>
</dbReference>
<protein>
    <submittedName>
        <fullName evidence="3">Hydrolase</fullName>
    </submittedName>
</protein>
<evidence type="ECO:0000313" key="3">
    <source>
        <dbReference type="EMBL" id="KGM10980.1"/>
    </source>
</evidence>
<dbReference type="InterPro" id="IPR001110">
    <property type="entry name" value="UPF0012_CS"/>
</dbReference>
<dbReference type="SUPFAM" id="SSF56317">
    <property type="entry name" value="Carbon-nitrogen hydrolase"/>
    <property type="match status" value="1"/>
</dbReference>
<keyword evidence="4" id="KW-1185">Reference proteome</keyword>
<dbReference type="PROSITE" id="PS01227">
    <property type="entry name" value="UPF0012"/>
    <property type="match status" value="1"/>
</dbReference>
<comment type="similarity">
    <text evidence="1">Belongs to the carbon-nitrogen hydrolase superfamily. NIT1/NIT2 family.</text>
</comment>
<dbReference type="InterPro" id="IPR036526">
    <property type="entry name" value="C-N_Hydrolase_sf"/>
</dbReference>
<evidence type="ECO:0000259" key="2">
    <source>
        <dbReference type="PROSITE" id="PS50263"/>
    </source>
</evidence>
<sequence>MTLRVRAVPMASGRDRALNLSVVLAEIAAAATAGVRLLVLPEYATAFDPRGVDADLAEGVDGPVVAEVREASARAGVAVVLGTVVPGARAGRAANVVVVVDGGRVVGEYRKVHLYDAFGHRESERLDAGAPGAAPVVVEVDGMHVGVMTCYDLRFPESARRLVDAGATVLVVPAAWAAGPGKADQWDVLLRARAVEDVSYVVAAAQTGRGVVGDSQVVDARGVVLGRGSADAVDVELDPAHVQEQRRLNPSLQNRRYRVVPAP</sequence>
<organism evidence="3 4">
    <name type="scientific">Cellulomonas bogoriensis 69B4 = DSM 16987</name>
    <dbReference type="NCBI Taxonomy" id="1386082"/>
    <lineage>
        <taxon>Bacteria</taxon>
        <taxon>Bacillati</taxon>
        <taxon>Actinomycetota</taxon>
        <taxon>Actinomycetes</taxon>
        <taxon>Micrococcales</taxon>
        <taxon>Cellulomonadaceae</taxon>
        <taxon>Cellulomonas</taxon>
    </lineage>
</organism>
<evidence type="ECO:0000313" key="4">
    <source>
        <dbReference type="Proteomes" id="UP000054314"/>
    </source>
</evidence>
<accession>A0A0A0BSS7</accession>
<dbReference type="Proteomes" id="UP000054314">
    <property type="component" value="Unassembled WGS sequence"/>
</dbReference>
<dbReference type="InterPro" id="IPR003010">
    <property type="entry name" value="C-N_Hydrolase"/>
</dbReference>
<dbReference type="PANTHER" id="PTHR23088:SF27">
    <property type="entry name" value="DEAMINATED GLUTATHIONE AMIDASE"/>
    <property type="match status" value="1"/>
</dbReference>
<dbReference type="Pfam" id="PF00795">
    <property type="entry name" value="CN_hydrolase"/>
    <property type="match status" value="1"/>
</dbReference>
<dbReference type="PROSITE" id="PS50263">
    <property type="entry name" value="CN_HYDROLASE"/>
    <property type="match status" value="1"/>
</dbReference>
<dbReference type="PANTHER" id="PTHR23088">
    <property type="entry name" value="NITRILASE-RELATED"/>
    <property type="match status" value="1"/>
</dbReference>
<dbReference type="AlphaFoldDB" id="A0A0A0BSS7"/>
<evidence type="ECO:0000256" key="1">
    <source>
        <dbReference type="ARBA" id="ARBA00010613"/>
    </source>
</evidence>
<name>A0A0A0BSS7_9CELL</name>
<gene>
    <name evidence="3" type="ORF">N869_04040</name>
</gene>
<proteinExistence type="inferred from homology"/>